<protein>
    <submittedName>
        <fullName evidence="1">Uncharacterized protein</fullName>
    </submittedName>
</protein>
<dbReference type="AlphaFoldDB" id="A0A0A9AN93"/>
<reference evidence="1" key="2">
    <citation type="journal article" date="2015" name="Data Brief">
        <title>Shoot transcriptome of the giant reed, Arundo donax.</title>
        <authorList>
            <person name="Barrero R.A."/>
            <person name="Guerrero F.D."/>
            <person name="Moolhuijzen P."/>
            <person name="Goolsby J.A."/>
            <person name="Tidwell J."/>
            <person name="Bellgard S.E."/>
            <person name="Bellgard M.I."/>
        </authorList>
    </citation>
    <scope>NUCLEOTIDE SEQUENCE</scope>
    <source>
        <tissue evidence="1">Shoot tissue taken approximately 20 cm above the soil surface</tissue>
    </source>
</reference>
<reference evidence="1" key="1">
    <citation type="submission" date="2014-09" db="EMBL/GenBank/DDBJ databases">
        <authorList>
            <person name="Magalhaes I.L.F."/>
            <person name="Oliveira U."/>
            <person name="Santos F.R."/>
            <person name="Vidigal T.H.D.A."/>
            <person name="Brescovit A.D."/>
            <person name="Santos A.J."/>
        </authorList>
    </citation>
    <scope>NUCLEOTIDE SEQUENCE</scope>
    <source>
        <tissue evidence="1">Shoot tissue taken approximately 20 cm above the soil surface</tissue>
    </source>
</reference>
<name>A0A0A9AN93_ARUDO</name>
<sequence>MQNMCVVPYIHLINTRSLFCIAYMHTIIRDGKLE</sequence>
<dbReference type="EMBL" id="GBRH01249348">
    <property type="protein sequence ID" value="JAD48547.1"/>
    <property type="molecule type" value="Transcribed_RNA"/>
</dbReference>
<proteinExistence type="predicted"/>
<organism evidence="1">
    <name type="scientific">Arundo donax</name>
    <name type="common">Giant reed</name>
    <name type="synonym">Donax arundinaceus</name>
    <dbReference type="NCBI Taxonomy" id="35708"/>
    <lineage>
        <taxon>Eukaryota</taxon>
        <taxon>Viridiplantae</taxon>
        <taxon>Streptophyta</taxon>
        <taxon>Embryophyta</taxon>
        <taxon>Tracheophyta</taxon>
        <taxon>Spermatophyta</taxon>
        <taxon>Magnoliopsida</taxon>
        <taxon>Liliopsida</taxon>
        <taxon>Poales</taxon>
        <taxon>Poaceae</taxon>
        <taxon>PACMAD clade</taxon>
        <taxon>Arundinoideae</taxon>
        <taxon>Arundineae</taxon>
        <taxon>Arundo</taxon>
    </lineage>
</organism>
<evidence type="ECO:0000313" key="1">
    <source>
        <dbReference type="EMBL" id="JAD48547.1"/>
    </source>
</evidence>
<accession>A0A0A9AN93</accession>